<feature type="signal peptide" evidence="1">
    <location>
        <begin position="1"/>
        <end position="18"/>
    </location>
</feature>
<dbReference type="Proteomes" id="UP001151529">
    <property type="component" value="Chromosome 14"/>
</dbReference>
<evidence type="ECO:0000313" key="2">
    <source>
        <dbReference type="EMBL" id="KAJ6674487.1"/>
    </source>
</evidence>
<dbReference type="PANTHER" id="PTHR34970">
    <property type="entry name" value="ABC TRANSPORTER A FAMILY PROTEIN"/>
    <property type="match status" value="1"/>
</dbReference>
<evidence type="ECO:0000256" key="1">
    <source>
        <dbReference type="SAM" id="SignalP"/>
    </source>
</evidence>
<evidence type="ECO:0000313" key="3">
    <source>
        <dbReference type="Proteomes" id="UP001151529"/>
    </source>
</evidence>
<keyword evidence="1" id="KW-0732">Signal</keyword>
<protein>
    <submittedName>
        <fullName evidence="2">ABC TRANSPORTER A FAMILY PROTEIN</fullName>
    </submittedName>
</protein>
<reference evidence="2" key="2">
    <citation type="journal article" date="2023" name="Int. J. Mol. Sci.">
        <title>De Novo Assembly and Annotation of 11 Diverse Shrub Willow (Salix) Genomes Reveals Novel Gene Organization in Sex-Linked Regions.</title>
        <authorList>
            <person name="Hyden B."/>
            <person name="Feng K."/>
            <person name="Yates T.B."/>
            <person name="Jawdy S."/>
            <person name="Cereghino C."/>
            <person name="Smart L.B."/>
            <person name="Muchero W."/>
        </authorList>
    </citation>
    <scope>NUCLEOTIDE SEQUENCE [LARGE SCALE GENOMIC DNA]</scope>
    <source>
        <tissue evidence="2">Shoot tip</tissue>
    </source>
</reference>
<sequence length="69" mass="7971">MVRTRLAWFIVGFSVSAAAISQFTWRDLSNERYALSYNMNQKFEDLEARVLNLESISPQNPNQTTQVCL</sequence>
<keyword evidence="3" id="KW-1185">Reference proteome</keyword>
<gene>
    <name evidence="2" type="ORF">OIU85_010738</name>
</gene>
<comment type="caution">
    <text evidence="2">The sequence shown here is derived from an EMBL/GenBank/DDBJ whole genome shotgun (WGS) entry which is preliminary data.</text>
</comment>
<reference evidence="2" key="1">
    <citation type="submission" date="2022-11" db="EMBL/GenBank/DDBJ databases">
        <authorList>
            <person name="Hyden B.L."/>
            <person name="Feng K."/>
            <person name="Yates T."/>
            <person name="Jawdy S."/>
            <person name="Smart L.B."/>
            <person name="Muchero W."/>
        </authorList>
    </citation>
    <scope>NUCLEOTIDE SEQUENCE</scope>
    <source>
        <tissue evidence="2">Shoot tip</tissue>
    </source>
</reference>
<name>A0A9Q0NRD3_SALVM</name>
<feature type="chain" id="PRO_5040420311" evidence="1">
    <location>
        <begin position="19"/>
        <end position="69"/>
    </location>
</feature>
<dbReference type="OrthoDB" id="1857675at2759"/>
<organism evidence="2 3">
    <name type="scientific">Salix viminalis</name>
    <name type="common">Common osier</name>
    <name type="synonym">Basket willow</name>
    <dbReference type="NCBI Taxonomy" id="40686"/>
    <lineage>
        <taxon>Eukaryota</taxon>
        <taxon>Viridiplantae</taxon>
        <taxon>Streptophyta</taxon>
        <taxon>Embryophyta</taxon>
        <taxon>Tracheophyta</taxon>
        <taxon>Spermatophyta</taxon>
        <taxon>Magnoliopsida</taxon>
        <taxon>eudicotyledons</taxon>
        <taxon>Gunneridae</taxon>
        <taxon>Pentapetalae</taxon>
        <taxon>rosids</taxon>
        <taxon>fabids</taxon>
        <taxon>Malpighiales</taxon>
        <taxon>Salicaceae</taxon>
        <taxon>Saliceae</taxon>
        <taxon>Salix</taxon>
    </lineage>
</organism>
<dbReference type="PANTHER" id="PTHR34970:SF5">
    <property type="entry name" value="PROTEIN, PUTATIVE-RELATED"/>
    <property type="match status" value="1"/>
</dbReference>
<dbReference type="AlphaFoldDB" id="A0A9Q0NRD3"/>
<dbReference type="EMBL" id="JAPFFL010000016">
    <property type="protein sequence ID" value="KAJ6674487.1"/>
    <property type="molecule type" value="Genomic_DNA"/>
</dbReference>
<proteinExistence type="predicted"/>
<accession>A0A9Q0NRD3</accession>